<evidence type="ECO:0000256" key="2">
    <source>
        <dbReference type="SAM" id="SignalP"/>
    </source>
</evidence>
<feature type="signal peptide" evidence="2">
    <location>
        <begin position="1"/>
        <end position="23"/>
    </location>
</feature>
<dbReference type="SUPFAM" id="SSF53850">
    <property type="entry name" value="Periplasmic binding protein-like II"/>
    <property type="match status" value="1"/>
</dbReference>
<accession>A0ABV8RY10</accession>
<dbReference type="PANTHER" id="PTHR35936">
    <property type="entry name" value="MEMBRANE-BOUND LYTIC MUREIN TRANSGLYCOSYLASE F"/>
    <property type="match status" value="1"/>
</dbReference>
<evidence type="ECO:0000313" key="5">
    <source>
        <dbReference type="Proteomes" id="UP001595756"/>
    </source>
</evidence>
<organism evidence="4 5">
    <name type="scientific">Castellaniella hirudinis</name>
    <dbReference type="NCBI Taxonomy" id="1144617"/>
    <lineage>
        <taxon>Bacteria</taxon>
        <taxon>Pseudomonadati</taxon>
        <taxon>Pseudomonadota</taxon>
        <taxon>Betaproteobacteria</taxon>
        <taxon>Burkholderiales</taxon>
        <taxon>Alcaligenaceae</taxon>
        <taxon>Castellaniella</taxon>
    </lineage>
</organism>
<feature type="chain" id="PRO_5045888370" evidence="2">
    <location>
        <begin position="24"/>
        <end position="263"/>
    </location>
</feature>
<dbReference type="RefSeq" id="WP_376812290.1">
    <property type="nucleotide sequence ID" value="NZ_JBHSDY010000003.1"/>
</dbReference>
<dbReference type="InterPro" id="IPR001638">
    <property type="entry name" value="Solute-binding_3/MltF_N"/>
</dbReference>
<dbReference type="EMBL" id="JBHSDY010000003">
    <property type="protein sequence ID" value="MFC4297742.1"/>
    <property type="molecule type" value="Genomic_DNA"/>
</dbReference>
<dbReference type="Proteomes" id="UP001595756">
    <property type="component" value="Unassembled WGS sequence"/>
</dbReference>
<proteinExistence type="predicted"/>
<reference evidence="5" key="1">
    <citation type="journal article" date="2019" name="Int. J. Syst. Evol. Microbiol.">
        <title>The Global Catalogue of Microorganisms (GCM) 10K type strain sequencing project: providing services to taxonomists for standard genome sequencing and annotation.</title>
        <authorList>
            <consortium name="The Broad Institute Genomics Platform"/>
            <consortium name="The Broad Institute Genome Sequencing Center for Infectious Disease"/>
            <person name="Wu L."/>
            <person name="Ma J."/>
        </authorList>
    </citation>
    <scope>NUCLEOTIDE SEQUENCE [LARGE SCALE GENOMIC DNA]</scope>
    <source>
        <strain evidence="5">CGMCC 1.19029</strain>
    </source>
</reference>
<protein>
    <submittedName>
        <fullName evidence="4">Transporter substrate-binding domain-containing protein</fullName>
    </submittedName>
</protein>
<keyword evidence="1 2" id="KW-0732">Signal</keyword>
<sequence>MKLKQTMLAAVLGLCAVGVTAQAGDLDQIKKDGVIRVAIAMGVPMFSYANAQMQPEGSDVTTAEMLAKDLGVKLELVPITNAARVPTIQTGKADLAVANLSITEERAKVIDFSVPYASLQIIVAAPKDVKIADYKDLKGVKIGVTRATVNDTDISKNAPDANIRRFEDDATLVTAAASRQVQAISSQWPNVAEVNKKLKADPYETKFVQHEFMLGIAMPKQTPQLKEWVDGWVRTNLKNGRLNEAYKKYHGNDLSPKVLANGN</sequence>
<gene>
    <name evidence="4" type="ORF">ACFO0J_06780</name>
</gene>
<comment type="caution">
    <text evidence="4">The sequence shown here is derived from an EMBL/GenBank/DDBJ whole genome shotgun (WGS) entry which is preliminary data.</text>
</comment>
<feature type="domain" description="Solute-binding protein family 3/N-terminal" evidence="3">
    <location>
        <begin position="34"/>
        <end position="253"/>
    </location>
</feature>
<dbReference type="Gene3D" id="3.40.190.10">
    <property type="entry name" value="Periplasmic binding protein-like II"/>
    <property type="match status" value="2"/>
</dbReference>
<keyword evidence="5" id="KW-1185">Reference proteome</keyword>
<evidence type="ECO:0000259" key="3">
    <source>
        <dbReference type="SMART" id="SM00062"/>
    </source>
</evidence>
<dbReference type="SMART" id="SM00062">
    <property type="entry name" value="PBPb"/>
    <property type="match status" value="1"/>
</dbReference>
<evidence type="ECO:0000313" key="4">
    <source>
        <dbReference type="EMBL" id="MFC4297742.1"/>
    </source>
</evidence>
<dbReference type="PANTHER" id="PTHR35936:SF37">
    <property type="entry name" value="AMINO ACID ABC TRANSPORTER SUBSTRATE-BINDING PROTEIN"/>
    <property type="match status" value="1"/>
</dbReference>
<evidence type="ECO:0000256" key="1">
    <source>
        <dbReference type="ARBA" id="ARBA00022729"/>
    </source>
</evidence>
<name>A0ABV8RY10_9BURK</name>
<dbReference type="Pfam" id="PF00497">
    <property type="entry name" value="SBP_bac_3"/>
    <property type="match status" value="1"/>
</dbReference>